<dbReference type="EMBL" id="FOIR01000004">
    <property type="protein sequence ID" value="SEW40882.1"/>
    <property type="molecule type" value="Genomic_DNA"/>
</dbReference>
<gene>
    <name evidence="2" type="ORF">SAMN05216290_3647</name>
</gene>
<dbReference type="RefSeq" id="WP_090260536.1">
    <property type="nucleotide sequence ID" value="NZ_FOIR01000004.1"/>
</dbReference>
<sequence>MIQEPIYILTVLCGLIFISEWLTKHTFLRHISGPLLVIILGAVLANFGLIPSASNASPVYSAIFSYVAPASIFYLLLGVNLKQLKKAGMPMLVAFVLGAAGTTLGVIVALQLIDYKTVFGAHYAAIAGMMTGTYTGGSANFNAVALHYDIVREGAIYTGIVVADNIVTAVWMLVTLSLPVFMMKFRSNPVLQMKDGDKIDAHTEREHVGPLRLGLMLFIGLAAMFVSDKLAAISDIPSVLILTTIALVLAQWRLVQQIPGAKMLGMFSVYLFLVVVGAFCEVTALVEVGEHAFNILLFTVAIVLVHGLFLVTCGWLFRTDWSIIAIASQANIGGASTALALAKSFKRSDLLLPSILAGSLGTGLGTYLGFLVAGLV</sequence>
<feature type="transmembrane region" description="Helical" evidence="1">
    <location>
        <begin position="59"/>
        <end position="79"/>
    </location>
</feature>
<dbReference type="PANTHER" id="PTHR34289">
    <property type="entry name" value="PROTEIN, PUTATIVE (DUF819)-RELATED"/>
    <property type="match status" value="1"/>
</dbReference>
<keyword evidence="1" id="KW-0812">Transmembrane</keyword>
<feature type="transmembrane region" description="Helical" evidence="1">
    <location>
        <begin position="155"/>
        <end position="181"/>
    </location>
</feature>
<keyword evidence="3" id="KW-1185">Reference proteome</keyword>
<dbReference type="GeneID" id="99988317"/>
<feature type="transmembrane region" description="Helical" evidence="1">
    <location>
        <begin position="209"/>
        <end position="226"/>
    </location>
</feature>
<feature type="transmembrane region" description="Helical" evidence="1">
    <location>
        <begin position="295"/>
        <end position="317"/>
    </location>
</feature>
<keyword evidence="1" id="KW-0472">Membrane</keyword>
<dbReference type="PANTHER" id="PTHR34289:SF8">
    <property type="entry name" value="DUF819 DOMAIN-CONTAINING PROTEIN"/>
    <property type="match status" value="1"/>
</dbReference>
<feature type="transmembrane region" description="Helical" evidence="1">
    <location>
        <begin position="6"/>
        <end position="23"/>
    </location>
</feature>
<evidence type="ECO:0000313" key="2">
    <source>
        <dbReference type="EMBL" id="SEW40882.1"/>
    </source>
</evidence>
<dbReference type="Pfam" id="PF05684">
    <property type="entry name" value="DUF819"/>
    <property type="match status" value="1"/>
</dbReference>
<proteinExistence type="predicted"/>
<reference evidence="3" key="1">
    <citation type="submission" date="2016-10" db="EMBL/GenBank/DDBJ databases">
        <authorList>
            <person name="Varghese N."/>
            <person name="Submissions S."/>
        </authorList>
    </citation>
    <scope>NUCLEOTIDE SEQUENCE [LARGE SCALE GENOMIC DNA]</scope>
    <source>
        <strain evidence="3">CGMCC 1.12402</strain>
    </source>
</reference>
<evidence type="ECO:0000256" key="1">
    <source>
        <dbReference type="SAM" id="Phobius"/>
    </source>
</evidence>
<feature type="transmembrane region" description="Helical" evidence="1">
    <location>
        <begin position="238"/>
        <end position="255"/>
    </location>
</feature>
<evidence type="ECO:0000313" key="3">
    <source>
        <dbReference type="Proteomes" id="UP000199437"/>
    </source>
</evidence>
<protein>
    <submittedName>
        <fullName evidence="2">Uncharacterized membrane protein</fullName>
    </submittedName>
</protein>
<feature type="transmembrane region" description="Helical" evidence="1">
    <location>
        <begin position="354"/>
        <end position="375"/>
    </location>
</feature>
<dbReference type="AlphaFoldDB" id="A0A1I0RJ21"/>
<feature type="transmembrane region" description="Helical" evidence="1">
    <location>
        <begin position="267"/>
        <end position="288"/>
    </location>
</feature>
<feature type="transmembrane region" description="Helical" evidence="1">
    <location>
        <begin position="119"/>
        <end position="143"/>
    </location>
</feature>
<dbReference type="STRING" id="1267423.SAMN05216290_3647"/>
<name>A0A1I0RJ21_9BACT</name>
<organism evidence="2 3">
    <name type="scientific">Roseivirga pacifica</name>
    <dbReference type="NCBI Taxonomy" id="1267423"/>
    <lineage>
        <taxon>Bacteria</taxon>
        <taxon>Pseudomonadati</taxon>
        <taxon>Bacteroidota</taxon>
        <taxon>Cytophagia</taxon>
        <taxon>Cytophagales</taxon>
        <taxon>Roseivirgaceae</taxon>
        <taxon>Roseivirga</taxon>
    </lineage>
</organism>
<keyword evidence="1" id="KW-1133">Transmembrane helix</keyword>
<feature type="transmembrane region" description="Helical" evidence="1">
    <location>
        <begin position="91"/>
        <end position="113"/>
    </location>
</feature>
<dbReference type="OrthoDB" id="653763at2"/>
<dbReference type="InterPro" id="IPR008537">
    <property type="entry name" value="DUF819"/>
</dbReference>
<accession>A0A1I0RJ21</accession>
<feature type="transmembrane region" description="Helical" evidence="1">
    <location>
        <begin position="35"/>
        <end position="53"/>
    </location>
</feature>
<dbReference type="Proteomes" id="UP000199437">
    <property type="component" value="Unassembled WGS sequence"/>
</dbReference>